<dbReference type="AlphaFoldDB" id="A0A0Q9Z8M0"/>
<reference evidence="2" key="1">
    <citation type="submission" date="2015-10" db="EMBL/GenBank/DDBJ databases">
        <title>Draft genome sequence of Salegentibacter mishustinae KCTC 12263.</title>
        <authorList>
            <person name="Lin W."/>
            <person name="Zheng Q."/>
        </authorList>
    </citation>
    <scope>NUCLEOTIDE SEQUENCE [LARGE SCALE GENOMIC DNA]</scope>
    <source>
        <strain evidence="2">KCTC 12263</strain>
    </source>
</reference>
<dbReference type="EMBL" id="LKTP01000012">
    <property type="protein sequence ID" value="KRG29286.1"/>
    <property type="molecule type" value="Genomic_DNA"/>
</dbReference>
<dbReference type="PANTHER" id="PTHR15032">
    <property type="entry name" value="N-ACYL-PHOSPHATIDYLETHANOLAMINE-HYDROLYZING PHOSPHOLIPASE D"/>
    <property type="match status" value="1"/>
</dbReference>
<proteinExistence type="predicted"/>
<dbReference type="PIRSF" id="PIRSF038896">
    <property type="entry name" value="NAPE-PLD"/>
    <property type="match status" value="1"/>
</dbReference>
<keyword evidence="2" id="KW-0378">Hydrolase</keyword>
<evidence type="ECO:0000313" key="3">
    <source>
        <dbReference type="Proteomes" id="UP000051643"/>
    </source>
</evidence>
<dbReference type="Gene3D" id="3.60.15.10">
    <property type="entry name" value="Ribonuclease Z/Hydroxyacylglutathione hydrolase-like"/>
    <property type="match status" value="1"/>
</dbReference>
<sequence>MLFKRFGKEPSGERLKRIKEAENTRDAKFQNIEPTVLQTEDASIAKILNQMLKRPKSVRPSEKIPHKKANLKDFTSNEPAVIWFGHSSYLLSFNGYKILVDPVFSGFASPFKIFGKSFSGTDLYKAEDFPDIDLLILTYDHYDHLDYKFLKQLRPKISKIITSLGVGAHLEHWGINAKIITELNWHQSLEIYKDLKISALPARHFSGRGFKRDTSLWSSFALEWEDYKIYIGSDSGYSSEFKKIGKQFKKFDLVFLECGQYGKYWPQIHMLPEETVQAAKDLNAEILFPVHWGKFVLSVHPWNEPIKRLMAEAELQQQRVVAPKIGETYIIGEQFSQKYWWNFEEK</sequence>
<dbReference type="OrthoDB" id="9805728at2"/>
<dbReference type="STRING" id="270918.APR42_04965"/>
<name>A0A0Q9Z8M0_9FLAO</name>
<dbReference type="Pfam" id="PF12706">
    <property type="entry name" value="Lactamase_B_2"/>
    <property type="match status" value="1"/>
</dbReference>
<dbReference type="SUPFAM" id="SSF56281">
    <property type="entry name" value="Metallo-hydrolase/oxidoreductase"/>
    <property type="match status" value="1"/>
</dbReference>
<dbReference type="RefSeq" id="WP_057481762.1">
    <property type="nucleotide sequence ID" value="NZ_BMWR01000003.1"/>
</dbReference>
<feature type="domain" description="Metallo-beta-lactamase" evidence="1">
    <location>
        <begin position="97"/>
        <end position="292"/>
    </location>
</feature>
<dbReference type="PANTHER" id="PTHR15032:SF4">
    <property type="entry name" value="N-ACYL-PHOSPHATIDYLETHANOLAMINE-HYDROLYZING PHOSPHOLIPASE D"/>
    <property type="match status" value="1"/>
</dbReference>
<comment type="caution">
    <text evidence="2">The sequence shown here is derived from an EMBL/GenBank/DDBJ whole genome shotgun (WGS) entry which is preliminary data.</text>
</comment>
<dbReference type="GO" id="GO:0005737">
    <property type="term" value="C:cytoplasm"/>
    <property type="evidence" value="ECO:0007669"/>
    <property type="project" value="TreeGrafter"/>
</dbReference>
<gene>
    <name evidence="2" type="ORF">APR42_04965</name>
</gene>
<accession>A0A0Q9Z8M0</accession>
<dbReference type="GO" id="GO:0070290">
    <property type="term" value="F:N-acylphosphatidylethanolamine-specific phospholipase D activity"/>
    <property type="evidence" value="ECO:0007669"/>
    <property type="project" value="InterPro"/>
</dbReference>
<organism evidence="2 3">
    <name type="scientific">Salegentibacter mishustinae</name>
    <dbReference type="NCBI Taxonomy" id="270918"/>
    <lineage>
        <taxon>Bacteria</taxon>
        <taxon>Pseudomonadati</taxon>
        <taxon>Bacteroidota</taxon>
        <taxon>Flavobacteriia</taxon>
        <taxon>Flavobacteriales</taxon>
        <taxon>Flavobacteriaceae</taxon>
        <taxon>Salegentibacter</taxon>
    </lineage>
</organism>
<evidence type="ECO:0000313" key="2">
    <source>
        <dbReference type="EMBL" id="KRG29286.1"/>
    </source>
</evidence>
<evidence type="ECO:0000259" key="1">
    <source>
        <dbReference type="Pfam" id="PF12706"/>
    </source>
</evidence>
<dbReference type="InterPro" id="IPR001279">
    <property type="entry name" value="Metallo-B-lactamas"/>
</dbReference>
<protein>
    <submittedName>
        <fullName evidence="2">MBL fold metallo-hydrolase</fullName>
    </submittedName>
</protein>
<dbReference type="Proteomes" id="UP000051643">
    <property type="component" value="Unassembled WGS sequence"/>
</dbReference>
<dbReference type="InterPro" id="IPR024884">
    <property type="entry name" value="NAPE-PLD"/>
</dbReference>
<dbReference type="InterPro" id="IPR036866">
    <property type="entry name" value="RibonucZ/Hydroxyglut_hydro"/>
</dbReference>
<keyword evidence="3" id="KW-1185">Reference proteome</keyword>
<dbReference type="GO" id="GO:0008270">
    <property type="term" value="F:zinc ion binding"/>
    <property type="evidence" value="ECO:0007669"/>
    <property type="project" value="InterPro"/>
</dbReference>